<evidence type="ECO:0000313" key="6">
    <source>
        <dbReference type="Proteomes" id="UP000318833"/>
    </source>
</evidence>
<comment type="caution">
    <text evidence="5">The sequence shown here is derived from an EMBL/GenBank/DDBJ whole genome shotgun (WGS) entry which is preliminary data.</text>
</comment>
<evidence type="ECO:0000256" key="3">
    <source>
        <dbReference type="PROSITE-ProRule" id="PRU00023"/>
    </source>
</evidence>
<dbReference type="AlphaFoldDB" id="A0A554VDE8"/>
<feature type="chain" id="PRO_5022130060" evidence="4">
    <location>
        <begin position="27"/>
        <end position="600"/>
    </location>
</feature>
<organism evidence="5 6">
    <name type="scientific">Aquimarina algiphila</name>
    <dbReference type="NCBI Taxonomy" id="2047982"/>
    <lineage>
        <taxon>Bacteria</taxon>
        <taxon>Pseudomonadati</taxon>
        <taxon>Bacteroidota</taxon>
        <taxon>Flavobacteriia</taxon>
        <taxon>Flavobacteriales</taxon>
        <taxon>Flavobacteriaceae</taxon>
        <taxon>Aquimarina</taxon>
    </lineage>
</organism>
<dbReference type="InterPro" id="IPR051165">
    <property type="entry name" value="Multifunctional_ANK_Repeat"/>
</dbReference>
<keyword evidence="6" id="KW-1185">Reference proteome</keyword>
<dbReference type="InterPro" id="IPR036770">
    <property type="entry name" value="Ankyrin_rpt-contain_sf"/>
</dbReference>
<evidence type="ECO:0000256" key="4">
    <source>
        <dbReference type="SAM" id="SignalP"/>
    </source>
</evidence>
<dbReference type="RefSeq" id="WP_143918330.1">
    <property type="nucleotide sequence ID" value="NZ_CANMIK010000010.1"/>
</dbReference>
<dbReference type="OrthoDB" id="1239122at2"/>
<dbReference type="Proteomes" id="UP000318833">
    <property type="component" value="Unassembled WGS sequence"/>
</dbReference>
<dbReference type="EMBL" id="VLNR01000070">
    <property type="protein sequence ID" value="TSE04860.1"/>
    <property type="molecule type" value="Genomic_DNA"/>
</dbReference>
<dbReference type="PROSITE" id="PS50297">
    <property type="entry name" value="ANK_REP_REGION"/>
    <property type="match status" value="4"/>
</dbReference>
<dbReference type="PANTHER" id="PTHR24123:SF33">
    <property type="entry name" value="PROTEIN HOS4"/>
    <property type="match status" value="1"/>
</dbReference>
<dbReference type="Gene3D" id="1.25.40.20">
    <property type="entry name" value="Ankyrin repeat-containing domain"/>
    <property type="match status" value="4"/>
</dbReference>
<name>A0A554VDE8_9FLAO</name>
<keyword evidence="1" id="KW-0677">Repeat</keyword>
<feature type="repeat" description="ANK" evidence="3">
    <location>
        <begin position="66"/>
        <end position="98"/>
    </location>
</feature>
<dbReference type="PANTHER" id="PTHR24123">
    <property type="entry name" value="ANKYRIN REPEAT-CONTAINING"/>
    <property type="match status" value="1"/>
</dbReference>
<evidence type="ECO:0000313" key="5">
    <source>
        <dbReference type="EMBL" id="TSE04860.1"/>
    </source>
</evidence>
<feature type="repeat" description="ANK" evidence="3">
    <location>
        <begin position="317"/>
        <end position="349"/>
    </location>
</feature>
<dbReference type="Pfam" id="PF00023">
    <property type="entry name" value="Ank"/>
    <property type="match status" value="1"/>
</dbReference>
<dbReference type="SMART" id="SM00248">
    <property type="entry name" value="ANK"/>
    <property type="match status" value="10"/>
</dbReference>
<gene>
    <name evidence="5" type="ORF">FOF46_24900</name>
</gene>
<protein>
    <submittedName>
        <fullName evidence="5">Uncharacterized protein</fullName>
    </submittedName>
</protein>
<proteinExistence type="predicted"/>
<keyword evidence="2 3" id="KW-0040">ANK repeat</keyword>
<evidence type="ECO:0000256" key="1">
    <source>
        <dbReference type="ARBA" id="ARBA00022737"/>
    </source>
</evidence>
<dbReference type="SUPFAM" id="SSF48403">
    <property type="entry name" value="Ankyrin repeat"/>
    <property type="match status" value="2"/>
</dbReference>
<evidence type="ECO:0000256" key="2">
    <source>
        <dbReference type="ARBA" id="ARBA00023043"/>
    </source>
</evidence>
<keyword evidence="4" id="KW-0732">Signal</keyword>
<accession>A0A554VDE8</accession>
<reference evidence="5 6" key="1">
    <citation type="submission" date="2019-07" db="EMBL/GenBank/DDBJ databases">
        <title>The draft genome sequence of Aquimarina algiphila M91.</title>
        <authorList>
            <person name="Meng X."/>
        </authorList>
    </citation>
    <scope>NUCLEOTIDE SEQUENCE [LARGE SCALE GENOMIC DNA]</scope>
    <source>
        <strain evidence="5 6">M91</strain>
    </source>
</reference>
<feature type="signal peptide" evidence="4">
    <location>
        <begin position="1"/>
        <end position="26"/>
    </location>
</feature>
<feature type="repeat" description="ANK" evidence="3">
    <location>
        <begin position="549"/>
        <end position="581"/>
    </location>
</feature>
<dbReference type="InterPro" id="IPR002110">
    <property type="entry name" value="Ankyrin_rpt"/>
</dbReference>
<dbReference type="PROSITE" id="PS50088">
    <property type="entry name" value="ANK_REPEAT"/>
    <property type="match status" value="4"/>
</dbReference>
<feature type="repeat" description="ANK" evidence="3">
    <location>
        <begin position="350"/>
        <end position="382"/>
    </location>
</feature>
<sequence length="600" mass="67493">MKLNPIKIVIHFFISLCLSSLTTVSAQGSELNDQLYDVLSKTKYRKAKKLIKQGADVNAIFNDNGKRETLLIRAAAKGNIEQLKFLLEYGADVNKKLSKNNLIAYNDKAITYALKNKHSEAVKILYNAGVLIPWEYTVDHIGIEALQTLADVSVDFNAPGYDGRYALEFGNHQSKNINDDSTNTIWKYLVDHGANPNLVCLLCTQTKYNDTIAIKQLIALGADINQTDNKGNNAYYYSKNNSSTRKLLIKQGISFDIKTLSFSFVKQNLDDIQFIHLLNSKGYIFSEKLLLEAIKMKDITLVKLMLDGNESDHLKKESSIVLHTAMRYRKNDNIKILLSYGANPNAVDNNKQTSLHIAAQFNDFEMIKLLIKYGADLNKINKRGETVLSLLSSGKNSNTLRNVKYIINKGGKDPNNKALLNATQKGNIQLIDLLLENGYEINPKIGASPLYETTNLKVFKHLISKGADITRYKSYDQYSILENIIESQNLDLLKYTLSVGADPNVKGEFGTPILFTTRNYEQIALLLQYGAKVDARNTTQPFHNYTTVPDKMLLHIAAKQDNLKLVNLLLSYGASRKSIDYFGKMPHEYAGSKTKKILQF</sequence>
<dbReference type="Pfam" id="PF12796">
    <property type="entry name" value="Ank_2"/>
    <property type="match status" value="2"/>
</dbReference>